<dbReference type="RefSeq" id="WP_279636120.1">
    <property type="nucleotide sequence ID" value="NZ_RAVZ01000328.1"/>
</dbReference>
<organism evidence="2 3">
    <name type="scientific">Corallococcus terminator</name>
    <dbReference type="NCBI Taxonomy" id="2316733"/>
    <lineage>
        <taxon>Bacteria</taxon>
        <taxon>Pseudomonadati</taxon>
        <taxon>Myxococcota</taxon>
        <taxon>Myxococcia</taxon>
        <taxon>Myxococcales</taxon>
        <taxon>Cystobacterineae</taxon>
        <taxon>Myxococcaceae</taxon>
        <taxon>Corallococcus</taxon>
    </lineage>
</organism>
<feature type="non-terminal residue" evidence="2">
    <location>
        <position position="449"/>
    </location>
</feature>
<dbReference type="AlphaFoldDB" id="A0A3A8I6V9"/>
<name>A0A3A8I6V9_9BACT</name>
<evidence type="ECO:0000313" key="3">
    <source>
        <dbReference type="Proteomes" id="UP000268094"/>
    </source>
</evidence>
<accession>A0A3A8I6V9</accession>
<comment type="caution">
    <text evidence="2">The sequence shown here is derived from an EMBL/GenBank/DDBJ whole genome shotgun (WGS) entry which is preliminary data.</text>
</comment>
<dbReference type="InterPro" id="IPR011635">
    <property type="entry name" value="CARDB"/>
</dbReference>
<keyword evidence="3" id="KW-1185">Reference proteome</keyword>
<evidence type="ECO:0000313" key="2">
    <source>
        <dbReference type="EMBL" id="RKG75564.1"/>
    </source>
</evidence>
<dbReference type="Proteomes" id="UP000268094">
    <property type="component" value="Unassembled WGS sequence"/>
</dbReference>
<gene>
    <name evidence="2" type="ORF">D7V88_33340</name>
</gene>
<proteinExistence type="predicted"/>
<protein>
    <recommendedName>
        <fullName evidence="1">CARDB domain-containing protein</fullName>
    </recommendedName>
</protein>
<reference evidence="3" key="1">
    <citation type="submission" date="2018-09" db="EMBL/GenBank/DDBJ databases">
        <authorList>
            <person name="Livingstone P.G."/>
            <person name="Whitworth D.E."/>
        </authorList>
    </citation>
    <scope>NUCLEOTIDE SEQUENCE [LARGE SCALE GENOMIC DNA]</scope>
    <source>
        <strain evidence="3">CA054A</strain>
    </source>
</reference>
<dbReference type="EMBL" id="RAVZ01000328">
    <property type="protein sequence ID" value="RKG75564.1"/>
    <property type="molecule type" value="Genomic_DNA"/>
</dbReference>
<evidence type="ECO:0000259" key="1">
    <source>
        <dbReference type="Pfam" id="PF07705"/>
    </source>
</evidence>
<feature type="domain" description="CARDB" evidence="1">
    <location>
        <begin position="11"/>
        <end position="132"/>
    </location>
</feature>
<dbReference type="Pfam" id="PF07705">
    <property type="entry name" value="CARDB"/>
    <property type="match status" value="3"/>
</dbReference>
<feature type="domain" description="CARDB" evidence="1">
    <location>
        <begin position="276"/>
        <end position="390"/>
    </location>
</feature>
<feature type="domain" description="CARDB" evidence="1">
    <location>
        <begin position="142"/>
        <end position="189"/>
    </location>
</feature>
<dbReference type="InterPro" id="IPR013783">
    <property type="entry name" value="Ig-like_fold"/>
</dbReference>
<dbReference type="Gene3D" id="2.60.40.10">
    <property type="entry name" value="Immunoglobulins"/>
    <property type="match status" value="4"/>
</dbReference>
<sequence length="449" mass="45941">MSQAHSVLNGPDLVVTRIQAPPSLQSGNAFTAKVTVCNTGSVATTSAAQSLRLYLSNNATQQLPPSNGPLPFGQTEAGRTNVARLVSGECITQDVNANVTLPYPGTAGTYFLGAFIDVAREEAEQDENNNGFVSGRMDVGSRPDLVVTRLDAPAGLKPGQSFTATATVCNQGTTSASASSVELYLSTRDTLVLPSSGPGARLPLQQSSLGTAPTSPLGAGHCAPAKVSGQVVLPQAAVTNQPLYLGAAVNPSLTTLELRQDNNLFVSGLVSVGHEADLTVSSVTAPSSLRPGEPFTPSVKVCNVGPSVTYSFDVAVFLSTVPSLTAPSATRIQVGTQSLPSLEGGRCVTTPVPANFQLPEAATGDQPLYVGAVVDPTQGMLELREDNNALVGGPVGVGQGPDLELASLQGPASLEAGQAFTAQAKVCNVGTQPSPPSQVRLFLATNPTL</sequence>